<reference evidence="1" key="1">
    <citation type="submission" date="2021-07" db="EMBL/GenBank/DDBJ databases">
        <title>Roseobacter insulae sp. nov., isolated from a tidal flat.</title>
        <authorList>
            <person name="Park S."/>
            <person name="Yoon J.-H."/>
        </authorList>
    </citation>
    <scope>NUCLEOTIDE SEQUENCE</scope>
    <source>
        <strain evidence="1">YSTF-M11</strain>
    </source>
</reference>
<proteinExistence type="predicted"/>
<protein>
    <submittedName>
        <fullName evidence="1">Uncharacterized protein</fullName>
    </submittedName>
</protein>
<name>A0A9X1FRY6_9RHOB</name>
<sequence length="112" mass="12557">MSDFMLNRNSTDDQPINHHVVQPLGPDITAFSFALSDPGPEIGMGFSPSNLRAIDFGRKNVFKDTSRSWKIRNDRTDLNAIGPNPACTSRNRRVRMLSYSPSLCSGLFDLRK</sequence>
<dbReference type="EMBL" id="JAHXDN010000001">
    <property type="protein sequence ID" value="MBW4706610.1"/>
    <property type="molecule type" value="Genomic_DNA"/>
</dbReference>
<dbReference type="AlphaFoldDB" id="A0A9X1FRY6"/>
<gene>
    <name evidence="1" type="ORF">KX928_02310</name>
</gene>
<evidence type="ECO:0000313" key="1">
    <source>
        <dbReference type="EMBL" id="MBW4706610.1"/>
    </source>
</evidence>
<comment type="caution">
    <text evidence="1">The sequence shown here is derived from an EMBL/GenBank/DDBJ whole genome shotgun (WGS) entry which is preliminary data.</text>
</comment>
<keyword evidence="2" id="KW-1185">Reference proteome</keyword>
<evidence type="ECO:0000313" key="2">
    <source>
        <dbReference type="Proteomes" id="UP001138661"/>
    </source>
</evidence>
<organism evidence="1 2">
    <name type="scientific">Roseobacter insulae</name>
    <dbReference type="NCBI Taxonomy" id="2859783"/>
    <lineage>
        <taxon>Bacteria</taxon>
        <taxon>Pseudomonadati</taxon>
        <taxon>Pseudomonadota</taxon>
        <taxon>Alphaproteobacteria</taxon>
        <taxon>Rhodobacterales</taxon>
        <taxon>Roseobacteraceae</taxon>
        <taxon>Roseobacter</taxon>
    </lineage>
</organism>
<accession>A0A9X1FRY6</accession>
<dbReference type="RefSeq" id="WP_219498389.1">
    <property type="nucleotide sequence ID" value="NZ_JAHXDN010000001.1"/>
</dbReference>
<dbReference type="Proteomes" id="UP001138661">
    <property type="component" value="Unassembled WGS sequence"/>
</dbReference>